<dbReference type="AlphaFoldDB" id="A0A0M0LJ63"/>
<evidence type="ECO:0000313" key="2">
    <source>
        <dbReference type="Proteomes" id="UP000036867"/>
    </source>
</evidence>
<dbReference type="GeneID" id="301134586"/>
<organism evidence="1 2">
    <name type="scientific">Viridibacillus arvi</name>
    <dbReference type="NCBI Taxonomy" id="263475"/>
    <lineage>
        <taxon>Bacteria</taxon>
        <taxon>Bacillati</taxon>
        <taxon>Bacillota</taxon>
        <taxon>Bacilli</taxon>
        <taxon>Bacillales</taxon>
        <taxon>Caryophanaceae</taxon>
        <taxon>Viridibacillus</taxon>
    </lineage>
</organism>
<proteinExistence type="predicted"/>
<dbReference type="EMBL" id="LILB01000001">
    <property type="protein sequence ID" value="KOO51016.1"/>
    <property type="molecule type" value="Genomic_DNA"/>
</dbReference>
<reference evidence="2" key="1">
    <citation type="submission" date="2015-08" db="EMBL/GenBank/DDBJ databases">
        <title>Fjat-10028 dsm 16317.</title>
        <authorList>
            <person name="Liu B."/>
            <person name="Wang J."/>
            <person name="Zhu Y."/>
            <person name="Liu G."/>
            <person name="Chen Q."/>
            <person name="Chen Z."/>
            <person name="Lan J."/>
            <person name="Che J."/>
            <person name="Ge C."/>
            <person name="Shi H."/>
            <person name="Pan Z."/>
            <person name="Liu X."/>
        </authorList>
    </citation>
    <scope>NUCLEOTIDE SEQUENCE [LARGE SCALE GENOMIC DNA]</scope>
    <source>
        <strain evidence="2">DSM 16317</strain>
    </source>
</reference>
<dbReference type="Proteomes" id="UP000036867">
    <property type="component" value="Unassembled WGS sequence"/>
</dbReference>
<keyword evidence="2" id="KW-1185">Reference proteome</keyword>
<protein>
    <submittedName>
        <fullName evidence="1">Uncharacterized protein</fullName>
    </submittedName>
</protein>
<evidence type="ECO:0000313" key="1">
    <source>
        <dbReference type="EMBL" id="KOO51016.1"/>
    </source>
</evidence>
<name>A0A0M0LJ63_9BACL</name>
<accession>A0A0M0LJ63</accession>
<dbReference type="RefSeq" id="WP_053415131.1">
    <property type="nucleotide sequence ID" value="NZ_LILB01000001.1"/>
</dbReference>
<sequence length="116" mass="13241">MDDVIGYVVIVFLILVFTYGLVIQVQHTLTFQKANTSDVSNYRRLLLGNYVMCVSFFGFLISFRLNVLVALQIIQLNFITSDNTGFSCFVFLVVLLIAKFGVIPIPKNRQRNELLK</sequence>
<comment type="caution">
    <text evidence="1">The sequence shown here is derived from an EMBL/GenBank/DDBJ whole genome shotgun (WGS) entry which is preliminary data.</text>
</comment>
<dbReference type="OrthoDB" id="2972121at2"/>
<gene>
    <name evidence="1" type="ORF">AMD00_00405</name>
</gene>